<keyword evidence="2" id="KW-1185">Reference proteome</keyword>
<name>A0A561PNA1_9BACT</name>
<dbReference type="EMBL" id="VIWO01000005">
    <property type="protein sequence ID" value="TWF39586.1"/>
    <property type="molecule type" value="Genomic_DNA"/>
</dbReference>
<reference evidence="1 2" key="1">
    <citation type="submission" date="2019-06" db="EMBL/GenBank/DDBJ databases">
        <title>Sorghum-associated microbial communities from plants grown in Nebraska, USA.</title>
        <authorList>
            <person name="Schachtman D."/>
        </authorList>
    </citation>
    <scope>NUCLEOTIDE SEQUENCE [LARGE SCALE GENOMIC DNA]</scope>
    <source>
        <strain evidence="1 2">1209</strain>
    </source>
</reference>
<accession>A0A561PNA1</accession>
<protein>
    <submittedName>
        <fullName evidence="1">Uncharacterized protein</fullName>
    </submittedName>
</protein>
<comment type="caution">
    <text evidence="1">The sequence shown here is derived from an EMBL/GenBank/DDBJ whole genome shotgun (WGS) entry which is preliminary data.</text>
</comment>
<evidence type="ECO:0000313" key="2">
    <source>
        <dbReference type="Proteomes" id="UP000320811"/>
    </source>
</evidence>
<evidence type="ECO:0000313" key="1">
    <source>
        <dbReference type="EMBL" id="TWF39586.1"/>
    </source>
</evidence>
<organism evidence="1 2">
    <name type="scientific">Chitinophaga polysaccharea</name>
    <dbReference type="NCBI Taxonomy" id="1293035"/>
    <lineage>
        <taxon>Bacteria</taxon>
        <taxon>Pseudomonadati</taxon>
        <taxon>Bacteroidota</taxon>
        <taxon>Chitinophagia</taxon>
        <taxon>Chitinophagales</taxon>
        <taxon>Chitinophagaceae</taxon>
        <taxon>Chitinophaga</taxon>
    </lineage>
</organism>
<gene>
    <name evidence="1" type="ORF">FHW36_10523</name>
</gene>
<dbReference type="Proteomes" id="UP000320811">
    <property type="component" value="Unassembled WGS sequence"/>
</dbReference>
<proteinExistence type="predicted"/>
<dbReference type="AlphaFoldDB" id="A0A561PNA1"/>
<sequence length="39" mass="4603">MQPKTYNKHGIFSDQKISVDQAMKTLRNKVLKQMKPKLK</sequence>